<keyword evidence="5" id="KW-0949">S-adenosyl-L-methionine</keyword>
<keyword evidence="2" id="KW-0169">Cobalamin biosynthesis</keyword>
<evidence type="ECO:0000259" key="6">
    <source>
        <dbReference type="Pfam" id="PF00590"/>
    </source>
</evidence>
<dbReference type="InterPro" id="IPR014776">
    <property type="entry name" value="4pyrrole_Mease_sub2"/>
</dbReference>
<dbReference type="STRING" id="485916.Dtox_1296"/>
<evidence type="ECO:0000313" key="8">
    <source>
        <dbReference type="Proteomes" id="UP000002217"/>
    </source>
</evidence>
<protein>
    <submittedName>
        <fullName evidence="7">Precorrin-3B C17-methyltransferase</fullName>
    </submittedName>
</protein>
<dbReference type="InterPro" id="IPR000878">
    <property type="entry name" value="4pyrrol_Mease"/>
</dbReference>
<dbReference type="AlphaFoldDB" id="C8W689"/>
<dbReference type="Proteomes" id="UP000002217">
    <property type="component" value="Chromosome"/>
</dbReference>
<keyword evidence="8" id="KW-1185">Reference proteome</keyword>
<reference evidence="7 8" key="1">
    <citation type="journal article" date="2009" name="Stand. Genomic Sci.">
        <title>Complete genome sequence of Desulfotomaculum acetoxidans type strain (5575).</title>
        <authorList>
            <person name="Spring S."/>
            <person name="Lapidus A."/>
            <person name="Schroder M."/>
            <person name="Gleim D."/>
            <person name="Sims D."/>
            <person name="Meincke L."/>
            <person name="Glavina Del Rio T."/>
            <person name="Tice H."/>
            <person name="Copeland A."/>
            <person name="Cheng J.F."/>
            <person name="Lucas S."/>
            <person name="Chen F."/>
            <person name="Nolan M."/>
            <person name="Bruce D."/>
            <person name="Goodwin L."/>
            <person name="Pitluck S."/>
            <person name="Ivanova N."/>
            <person name="Mavromatis K."/>
            <person name="Mikhailova N."/>
            <person name="Pati A."/>
            <person name="Chen A."/>
            <person name="Palaniappan K."/>
            <person name="Land M."/>
            <person name="Hauser L."/>
            <person name="Chang Y.J."/>
            <person name="Jeffries C.D."/>
            <person name="Chain P."/>
            <person name="Saunders E."/>
            <person name="Brettin T."/>
            <person name="Detter J.C."/>
            <person name="Goker M."/>
            <person name="Bristow J."/>
            <person name="Eisen J.A."/>
            <person name="Markowitz V."/>
            <person name="Hugenholtz P."/>
            <person name="Kyrpides N.C."/>
            <person name="Klenk H.P."/>
            <person name="Han C."/>
        </authorList>
    </citation>
    <scope>NUCLEOTIDE SEQUENCE [LARGE SCALE GENOMIC DNA]</scope>
    <source>
        <strain evidence="8">ATCC 49208 / DSM 771 / VKM B-1644</strain>
    </source>
</reference>
<dbReference type="InterPro" id="IPR014777">
    <property type="entry name" value="4pyrrole_Mease_sub1"/>
</dbReference>
<dbReference type="EMBL" id="CP001720">
    <property type="protein sequence ID" value="ACV62178.1"/>
    <property type="molecule type" value="Genomic_DNA"/>
</dbReference>
<dbReference type="PANTHER" id="PTHR47036">
    <property type="entry name" value="COBALT-FACTOR III C(17)-METHYLTRANSFERASE-RELATED"/>
    <property type="match status" value="1"/>
</dbReference>
<dbReference type="InterPro" id="IPR035996">
    <property type="entry name" value="4pyrrol_Methylase_sf"/>
</dbReference>
<dbReference type="KEGG" id="dae:Dtox_1296"/>
<dbReference type="RefSeq" id="WP_015756893.1">
    <property type="nucleotide sequence ID" value="NC_013216.1"/>
</dbReference>
<dbReference type="GO" id="GO:0008168">
    <property type="term" value="F:methyltransferase activity"/>
    <property type="evidence" value="ECO:0007669"/>
    <property type="project" value="UniProtKB-KW"/>
</dbReference>
<evidence type="ECO:0000256" key="5">
    <source>
        <dbReference type="ARBA" id="ARBA00022691"/>
    </source>
</evidence>
<dbReference type="UniPathway" id="UPA00148"/>
<dbReference type="InterPro" id="IPR006363">
    <property type="entry name" value="Cbl_synth_CobJ/CibH_dom"/>
</dbReference>
<evidence type="ECO:0000256" key="2">
    <source>
        <dbReference type="ARBA" id="ARBA00022573"/>
    </source>
</evidence>
<dbReference type="GO" id="GO:0009236">
    <property type="term" value="P:cobalamin biosynthetic process"/>
    <property type="evidence" value="ECO:0007669"/>
    <property type="project" value="UniProtKB-UniPathway"/>
</dbReference>
<sequence length="240" mass="26068">MVGLGPGSPEHMTGRARLAIAEAEVIVGYKTYIELINDLIDGQEVLSTGMTREVERCELAIARAVAGSKVAVVSSGDPGVYGMAGLILELLYRDDTHKEIELEIIPGVTSATASAALLGAPLMHDFTVISLSDLLTPWELIQKRLHAAGEGDFVVVLYNPSSRKRKEHIVTARLILLQYKPASTPVGIVRNAERDGEEIIITDLENMLKHPMDMFSTVVIGNKTTAKLGQYMVTPRGYNV</sequence>
<accession>C8W689</accession>
<name>C8W689_DESAS</name>
<comment type="pathway">
    <text evidence="1">Cofactor biosynthesis; adenosylcobalamin biosynthesis.</text>
</comment>
<dbReference type="HOGENOM" id="CLU_047948_2_0_9"/>
<dbReference type="NCBIfam" id="TIGR01466">
    <property type="entry name" value="cobJ_cbiH"/>
    <property type="match status" value="1"/>
</dbReference>
<dbReference type="SUPFAM" id="SSF53790">
    <property type="entry name" value="Tetrapyrrole methylase"/>
    <property type="match status" value="1"/>
</dbReference>
<proteinExistence type="predicted"/>
<dbReference type="Pfam" id="PF00590">
    <property type="entry name" value="TP_methylase"/>
    <property type="match status" value="1"/>
</dbReference>
<organism evidence="7 8">
    <name type="scientific">Desulfofarcimen acetoxidans (strain ATCC 49208 / DSM 771 / KCTC 5769 / VKM B-1644 / 5575)</name>
    <name type="common">Desulfotomaculum acetoxidans</name>
    <dbReference type="NCBI Taxonomy" id="485916"/>
    <lineage>
        <taxon>Bacteria</taxon>
        <taxon>Bacillati</taxon>
        <taxon>Bacillota</taxon>
        <taxon>Clostridia</taxon>
        <taxon>Eubacteriales</taxon>
        <taxon>Peptococcaceae</taxon>
        <taxon>Desulfofarcimen</taxon>
    </lineage>
</organism>
<dbReference type="Gene3D" id="3.30.950.10">
    <property type="entry name" value="Methyltransferase, Cobalt-precorrin-4 Transmethylase, Domain 2"/>
    <property type="match status" value="1"/>
</dbReference>
<dbReference type="GO" id="GO:0032259">
    <property type="term" value="P:methylation"/>
    <property type="evidence" value="ECO:0007669"/>
    <property type="project" value="UniProtKB-KW"/>
</dbReference>
<evidence type="ECO:0000256" key="4">
    <source>
        <dbReference type="ARBA" id="ARBA00022679"/>
    </source>
</evidence>
<dbReference type="Gene3D" id="3.40.1010.10">
    <property type="entry name" value="Cobalt-precorrin-4 Transmethylase, Domain 1"/>
    <property type="match status" value="1"/>
</dbReference>
<evidence type="ECO:0000256" key="3">
    <source>
        <dbReference type="ARBA" id="ARBA00022603"/>
    </source>
</evidence>
<dbReference type="PANTHER" id="PTHR47036:SF1">
    <property type="entry name" value="COBALT-FACTOR III C(17)-METHYLTRANSFERASE-RELATED"/>
    <property type="match status" value="1"/>
</dbReference>
<evidence type="ECO:0000256" key="1">
    <source>
        <dbReference type="ARBA" id="ARBA00004953"/>
    </source>
</evidence>
<keyword evidence="3 7" id="KW-0489">Methyltransferase</keyword>
<dbReference type="InterPro" id="IPR051810">
    <property type="entry name" value="Precorrin_MeTrfase"/>
</dbReference>
<feature type="domain" description="Tetrapyrrole methylase" evidence="6">
    <location>
        <begin position="1"/>
        <end position="206"/>
    </location>
</feature>
<dbReference type="eggNOG" id="COG1010">
    <property type="taxonomic scope" value="Bacteria"/>
</dbReference>
<keyword evidence="4 7" id="KW-0808">Transferase</keyword>
<gene>
    <name evidence="7" type="ordered locus">Dtox_1296</name>
</gene>
<evidence type="ECO:0000313" key="7">
    <source>
        <dbReference type="EMBL" id="ACV62178.1"/>
    </source>
</evidence>
<dbReference type="CDD" id="cd11646">
    <property type="entry name" value="Precorrin_3B_C17_MT"/>
    <property type="match status" value="1"/>
</dbReference>